<dbReference type="OMA" id="GQHHNRT"/>
<dbReference type="EMBL" id="JH429844">
    <property type="status" value="NOT_ANNOTATED_CDS"/>
    <property type="molecule type" value="Genomic_DNA"/>
</dbReference>
<dbReference type="InterPro" id="IPR000648">
    <property type="entry name" value="Oxysterol-bd"/>
</dbReference>
<evidence type="ECO:0000256" key="5">
    <source>
        <dbReference type="RuleBase" id="RU003845"/>
    </source>
</evidence>
<dbReference type="EnsemblMetazoa" id="SMAR014360-RA">
    <property type="protein sequence ID" value="SMAR014360-PA"/>
    <property type="gene ID" value="SMAR014360"/>
</dbReference>
<accession>T1JKI0</accession>
<organism evidence="7 8">
    <name type="scientific">Strigamia maritima</name>
    <name type="common">European centipede</name>
    <name type="synonym">Geophilus maritimus</name>
    <dbReference type="NCBI Taxonomy" id="126957"/>
    <lineage>
        <taxon>Eukaryota</taxon>
        <taxon>Metazoa</taxon>
        <taxon>Ecdysozoa</taxon>
        <taxon>Arthropoda</taxon>
        <taxon>Myriapoda</taxon>
        <taxon>Chilopoda</taxon>
        <taxon>Pleurostigmophora</taxon>
        <taxon>Geophilomorpha</taxon>
        <taxon>Linotaeniidae</taxon>
        <taxon>Strigamia</taxon>
    </lineage>
</organism>
<dbReference type="SMART" id="SM00233">
    <property type="entry name" value="PH"/>
    <property type="match status" value="1"/>
</dbReference>
<dbReference type="Gene3D" id="2.40.160.120">
    <property type="match status" value="1"/>
</dbReference>
<keyword evidence="3" id="KW-0446">Lipid-binding</keyword>
<dbReference type="AlphaFoldDB" id="T1JKI0"/>
<dbReference type="InterPro" id="IPR001849">
    <property type="entry name" value="PH_domain"/>
</dbReference>
<evidence type="ECO:0000313" key="7">
    <source>
        <dbReference type="EnsemblMetazoa" id="SMAR014360-PA"/>
    </source>
</evidence>
<dbReference type="InterPro" id="IPR018494">
    <property type="entry name" value="Oxysterol-bd_CS"/>
</dbReference>
<dbReference type="GO" id="GO:0032934">
    <property type="term" value="F:sterol binding"/>
    <property type="evidence" value="ECO:0007669"/>
    <property type="project" value="TreeGrafter"/>
</dbReference>
<dbReference type="STRING" id="126957.T1JKI0"/>
<evidence type="ECO:0000256" key="4">
    <source>
        <dbReference type="RuleBase" id="RU003844"/>
    </source>
</evidence>
<evidence type="ECO:0000313" key="8">
    <source>
        <dbReference type="Proteomes" id="UP000014500"/>
    </source>
</evidence>
<dbReference type="PANTHER" id="PTHR10972">
    <property type="entry name" value="OXYSTEROL-BINDING PROTEIN-RELATED"/>
    <property type="match status" value="1"/>
</dbReference>
<dbReference type="Gene3D" id="1.10.287.2720">
    <property type="match status" value="1"/>
</dbReference>
<keyword evidence="2 5" id="KW-0445">Lipid transport</keyword>
<sequence length="668" mass="76104">MRIMQSSHEGQLSKYTNVMKGWQPRWFIINSELGTLEYFVLNEDNNKKRRPKANIHLEGAVISPSDEDSQTFTVNSANGDMYKLRATDAKERQQWVNKLRSVAEYHTLLTAHKNPPLPPREQRSTTPMPTPAANYYQQEFQSTLLRAQQRVMYNNSSVYDAFSSVREFLIRCEYNQQALAREIELLPSSGSNLTCLDSDLLLLKAASQATILCMEQCLSILQQQQHQANSYMQTGVPGGIATELIQDRSQFINTLTDLKINPLSTTPIQPQCKPLSTQVEPSLKIPEPVINSDDEIADDEIYSDSDMDCAEDDHKSVILHLLSQLKLGMDLTRVVLPTFILERRSLLEMFADFMGHPDIFLKIADAGSPELRMFAMVEWYLTSFHVGRKGSVAKKPYNPIIGETFSCSWKVSNESAGDIDYPVKITYLAEQVSHHPPVSAFYVECPEKGMCLNAHVWTKSKFMGMSIGVNMIGEAILYLTKLEEEYVFQLPSAFARSILTVPWVELGGKVTISCTKTGYTTVIIFHTKPFYGGKLHRITAEIKNPQNNIVCRIQGEWNGVLEFIYSDISQGETKVIDTNKLSVATKLVRPLDKQADFESRKLWQLVTECLKKGDIESATDHKRLLEDCQRAEERERLQLNQSFINRYFSPKDDAWVYRDLLIKRKIAY</sequence>
<dbReference type="InterPro" id="IPR037239">
    <property type="entry name" value="OSBP_sf"/>
</dbReference>
<dbReference type="FunFam" id="2.40.160.120:FF:000002">
    <property type="entry name" value="Oxysterol-binding protein"/>
    <property type="match status" value="1"/>
</dbReference>
<proteinExistence type="inferred from homology"/>
<evidence type="ECO:0000259" key="6">
    <source>
        <dbReference type="PROSITE" id="PS50003"/>
    </source>
</evidence>
<reference evidence="8" key="1">
    <citation type="submission" date="2011-05" db="EMBL/GenBank/DDBJ databases">
        <authorList>
            <person name="Richards S.R."/>
            <person name="Qu J."/>
            <person name="Jiang H."/>
            <person name="Jhangiani S.N."/>
            <person name="Agravi P."/>
            <person name="Goodspeed R."/>
            <person name="Gross S."/>
            <person name="Mandapat C."/>
            <person name="Jackson L."/>
            <person name="Mathew T."/>
            <person name="Pu L."/>
            <person name="Thornton R."/>
            <person name="Saada N."/>
            <person name="Wilczek-Boney K.B."/>
            <person name="Lee S."/>
            <person name="Kovar C."/>
            <person name="Wu Y."/>
            <person name="Scherer S.E."/>
            <person name="Worley K.C."/>
            <person name="Muzny D.M."/>
            <person name="Gibbs R."/>
        </authorList>
    </citation>
    <scope>NUCLEOTIDE SEQUENCE</scope>
    <source>
        <strain evidence="8">Brora</strain>
    </source>
</reference>
<reference evidence="7" key="2">
    <citation type="submission" date="2015-02" db="UniProtKB">
        <authorList>
            <consortium name="EnsemblMetazoa"/>
        </authorList>
    </citation>
    <scope>IDENTIFICATION</scope>
</reference>
<protein>
    <recommendedName>
        <fullName evidence="5">Oxysterol-binding protein</fullName>
    </recommendedName>
</protein>
<evidence type="ECO:0000256" key="3">
    <source>
        <dbReference type="ARBA" id="ARBA00023121"/>
    </source>
</evidence>
<dbReference type="PROSITE" id="PS50003">
    <property type="entry name" value="PH_DOMAIN"/>
    <property type="match status" value="1"/>
</dbReference>
<dbReference type="PROSITE" id="PS01013">
    <property type="entry name" value="OSBP"/>
    <property type="match status" value="1"/>
</dbReference>
<dbReference type="SUPFAM" id="SSF144000">
    <property type="entry name" value="Oxysterol-binding protein-like"/>
    <property type="match status" value="1"/>
</dbReference>
<dbReference type="Proteomes" id="UP000014500">
    <property type="component" value="Unassembled WGS sequence"/>
</dbReference>
<dbReference type="CDD" id="cd13291">
    <property type="entry name" value="PH_ORP10_ORP11"/>
    <property type="match status" value="1"/>
</dbReference>
<dbReference type="SUPFAM" id="SSF50729">
    <property type="entry name" value="PH domain-like"/>
    <property type="match status" value="1"/>
</dbReference>
<dbReference type="HOGENOM" id="CLU_012334_3_1_1"/>
<dbReference type="Pfam" id="PF00169">
    <property type="entry name" value="PH"/>
    <property type="match status" value="1"/>
</dbReference>
<evidence type="ECO:0000256" key="2">
    <source>
        <dbReference type="ARBA" id="ARBA00023055"/>
    </source>
</evidence>
<keyword evidence="8" id="KW-1185">Reference proteome</keyword>
<dbReference type="GO" id="GO:0006869">
    <property type="term" value="P:lipid transport"/>
    <property type="evidence" value="ECO:0007669"/>
    <property type="project" value="UniProtKB-KW"/>
</dbReference>
<dbReference type="InterPro" id="IPR011993">
    <property type="entry name" value="PH-like_dom_sf"/>
</dbReference>
<name>T1JKI0_STRMM</name>
<evidence type="ECO:0000256" key="1">
    <source>
        <dbReference type="ARBA" id="ARBA00022448"/>
    </source>
</evidence>
<keyword evidence="1 5" id="KW-0813">Transport</keyword>
<comment type="similarity">
    <text evidence="4">Belongs to the OSBP family.</text>
</comment>
<dbReference type="Gene3D" id="6.10.140.1150">
    <property type="match status" value="1"/>
</dbReference>
<feature type="domain" description="PH" evidence="6">
    <location>
        <begin position="5"/>
        <end position="104"/>
    </location>
</feature>
<dbReference type="GO" id="GO:0005829">
    <property type="term" value="C:cytosol"/>
    <property type="evidence" value="ECO:0007669"/>
    <property type="project" value="TreeGrafter"/>
</dbReference>
<dbReference type="PhylomeDB" id="T1JKI0"/>
<dbReference type="FunFam" id="1.10.287.2720:FF:000001">
    <property type="entry name" value="Oxysterol-binding OBPalpha"/>
    <property type="match status" value="1"/>
</dbReference>
<dbReference type="Gene3D" id="2.30.29.30">
    <property type="entry name" value="Pleckstrin-homology domain (PH domain)/Phosphotyrosine-binding domain (PTB)"/>
    <property type="match status" value="1"/>
</dbReference>
<dbReference type="PANTHER" id="PTHR10972:SF141">
    <property type="entry name" value="OXYSTEROL-BINDING PROTEIN"/>
    <property type="match status" value="1"/>
</dbReference>
<dbReference type="GO" id="GO:0016020">
    <property type="term" value="C:membrane"/>
    <property type="evidence" value="ECO:0007669"/>
    <property type="project" value="TreeGrafter"/>
</dbReference>
<dbReference type="eggNOG" id="KOG2210">
    <property type="taxonomic scope" value="Eukaryota"/>
</dbReference>
<dbReference type="Pfam" id="PF01237">
    <property type="entry name" value="Oxysterol_BP"/>
    <property type="match status" value="1"/>
</dbReference>